<dbReference type="Proteomes" id="UP001151699">
    <property type="component" value="Unassembled WGS sequence"/>
</dbReference>
<organism evidence="8 9">
    <name type="scientific">Pseudolycoriella hygida</name>
    <dbReference type="NCBI Taxonomy" id="35572"/>
    <lineage>
        <taxon>Eukaryota</taxon>
        <taxon>Metazoa</taxon>
        <taxon>Ecdysozoa</taxon>
        <taxon>Arthropoda</taxon>
        <taxon>Hexapoda</taxon>
        <taxon>Insecta</taxon>
        <taxon>Pterygota</taxon>
        <taxon>Neoptera</taxon>
        <taxon>Endopterygota</taxon>
        <taxon>Diptera</taxon>
        <taxon>Nematocera</taxon>
        <taxon>Sciaroidea</taxon>
        <taxon>Sciaridae</taxon>
        <taxon>Pseudolycoriella</taxon>
    </lineage>
</organism>
<dbReference type="PANTHER" id="PTHR11654">
    <property type="entry name" value="OLIGOPEPTIDE TRANSPORTER-RELATED"/>
    <property type="match status" value="1"/>
</dbReference>
<evidence type="ECO:0000256" key="6">
    <source>
        <dbReference type="ARBA" id="ARBA00023136"/>
    </source>
</evidence>
<dbReference type="GO" id="GO:0016020">
    <property type="term" value="C:membrane"/>
    <property type="evidence" value="ECO:0007669"/>
    <property type="project" value="UniProtKB-SubCell"/>
</dbReference>
<feature type="transmembrane region" description="Helical" evidence="7">
    <location>
        <begin position="189"/>
        <end position="206"/>
    </location>
</feature>
<reference evidence="8" key="1">
    <citation type="submission" date="2022-07" db="EMBL/GenBank/DDBJ databases">
        <authorList>
            <person name="Trinca V."/>
            <person name="Uliana J.V.C."/>
            <person name="Torres T.T."/>
            <person name="Ward R.J."/>
            <person name="Monesi N."/>
        </authorList>
    </citation>
    <scope>NUCLEOTIDE SEQUENCE</scope>
    <source>
        <strain evidence="8">HSMRA1968</strain>
        <tissue evidence="8">Whole embryos</tissue>
    </source>
</reference>
<feature type="transmembrane region" description="Helical" evidence="7">
    <location>
        <begin position="34"/>
        <end position="55"/>
    </location>
</feature>
<evidence type="ECO:0000256" key="5">
    <source>
        <dbReference type="ARBA" id="ARBA00022989"/>
    </source>
</evidence>
<evidence type="ECO:0000256" key="7">
    <source>
        <dbReference type="SAM" id="Phobius"/>
    </source>
</evidence>
<keyword evidence="9" id="KW-1185">Reference proteome</keyword>
<proteinExistence type="inferred from homology"/>
<comment type="similarity">
    <text evidence="2">Belongs to the major facilitator superfamily. Proton-dependent oligopeptide transporter (POT/PTR) (TC 2.A.17) family.</text>
</comment>
<dbReference type="InterPro" id="IPR036259">
    <property type="entry name" value="MFS_trans_sf"/>
</dbReference>
<evidence type="ECO:0000256" key="3">
    <source>
        <dbReference type="ARBA" id="ARBA00022692"/>
    </source>
</evidence>
<dbReference type="Pfam" id="PF00854">
    <property type="entry name" value="PTR2"/>
    <property type="match status" value="1"/>
</dbReference>
<feature type="transmembrane region" description="Helical" evidence="7">
    <location>
        <begin position="255"/>
        <end position="275"/>
    </location>
</feature>
<evidence type="ECO:0000256" key="4">
    <source>
        <dbReference type="ARBA" id="ARBA00022856"/>
    </source>
</evidence>
<dbReference type="GO" id="GO:0015833">
    <property type="term" value="P:peptide transport"/>
    <property type="evidence" value="ECO:0007669"/>
    <property type="project" value="UniProtKB-KW"/>
</dbReference>
<keyword evidence="4" id="KW-0653">Protein transport</keyword>
<keyword evidence="5 7" id="KW-1133">Transmembrane helix</keyword>
<sequence>MMKFGSMVACYLAPILHNDFKCFGMNDCYPLAFGVPGMALFLCFLIFVSGSKCYVSKPPSGNMLVKVIQCISNALREKFAYGKKATFNHWLDYSIEKHGESLVSETKMVLDVLVMFIPLPIYWSGILLQNSRWVFQASKMNGDIGGYIIKPDQMLFFNPALSLLLFPLCQYVLYPLLAKIGIKTLLHRITFGGILSVIALAMSAVIESQIENNFLNILWLIPQYFFMVISENFVYIATVNFAYKEAPATMKSVMTSFFFITIACGNLIIAFVTGMNLFSSLFHECLLFTILVLVDMIFFGLLARRYEAQSSQDIKV</sequence>
<keyword evidence="6 7" id="KW-0472">Membrane</keyword>
<feature type="transmembrane region" description="Helical" evidence="7">
    <location>
        <begin position="156"/>
        <end position="177"/>
    </location>
</feature>
<evidence type="ECO:0000313" key="8">
    <source>
        <dbReference type="EMBL" id="KAJ6623584.1"/>
    </source>
</evidence>
<dbReference type="AlphaFoldDB" id="A0A9Q0MIX4"/>
<feature type="transmembrane region" description="Helical" evidence="7">
    <location>
        <begin position="281"/>
        <end position="302"/>
    </location>
</feature>
<comment type="caution">
    <text evidence="8">The sequence shown here is derived from an EMBL/GenBank/DDBJ whole genome shotgun (WGS) entry which is preliminary data.</text>
</comment>
<dbReference type="EMBL" id="WJQU01003607">
    <property type="protein sequence ID" value="KAJ6623584.1"/>
    <property type="molecule type" value="Genomic_DNA"/>
</dbReference>
<gene>
    <name evidence="8" type="primary">Slc15a2_2</name>
    <name evidence="8" type="ORF">Bhyg_17758</name>
</gene>
<keyword evidence="3 7" id="KW-0812">Transmembrane</keyword>
<name>A0A9Q0MIX4_9DIPT</name>
<dbReference type="InterPro" id="IPR000109">
    <property type="entry name" value="POT_fam"/>
</dbReference>
<dbReference type="Gene3D" id="1.20.1250.20">
    <property type="entry name" value="MFS general substrate transporter like domains"/>
    <property type="match status" value="1"/>
</dbReference>
<evidence type="ECO:0000256" key="2">
    <source>
        <dbReference type="ARBA" id="ARBA00005982"/>
    </source>
</evidence>
<dbReference type="GO" id="GO:0022857">
    <property type="term" value="F:transmembrane transporter activity"/>
    <property type="evidence" value="ECO:0007669"/>
    <property type="project" value="InterPro"/>
</dbReference>
<evidence type="ECO:0000313" key="9">
    <source>
        <dbReference type="Proteomes" id="UP001151699"/>
    </source>
</evidence>
<evidence type="ECO:0000256" key="1">
    <source>
        <dbReference type="ARBA" id="ARBA00004141"/>
    </source>
</evidence>
<protein>
    <submittedName>
        <fullName evidence="8">Solute carrier family 15 member 2</fullName>
    </submittedName>
</protein>
<dbReference type="OrthoDB" id="8904098at2759"/>
<keyword evidence="4" id="KW-0813">Transport</keyword>
<feature type="transmembrane region" description="Helical" evidence="7">
    <location>
        <begin position="108"/>
        <end position="128"/>
    </location>
</feature>
<accession>A0A9Q0MIX4</accession>
<feature type="transmembrane region" description="Helical" evidence="7">
    <location>
        <begin position="218"/>
        <end position="243"/>
    </location>
</feature>
<keyword evidence="4" id="KW-0571">Peptide transport</keyword>
<comment type="subcellular location">
    <subcellularLocation>
        <location evidence="1">Membrane</location>
        <topology evidence="1">Multi-pass membrane protein</topology>
    </subcellularLocation>
</comment>